<dbReference type="InterPro" id="IPR003718">
    <property type="entry name" value="OsmC/Ohr_fam"/>
</dbReference>
<dbReference type="RefSeq" id="WP_214092545.1">
    <property type="nucleotide sequence ID" value="NZ_JAHCLR010000013.1"/>
</dbReference>
<dbReference type="SUPFAM" id="SSF82784">
    <property type="entry name" value="OsmC-like"/>
    <property type="match status" value="1"/>
</dbReference>
<dbReference type="Gene3D" id="3.30.300.20">
    <property type="match status" value="1"/>
</dbReference>
<dbReference type="PANTHER" id="PTHR42830:SF2">
    <property type="entry name" value="OSMC_OHR FAMILY PROTEIN"/>
    <property type="match status" value="1"/>
</dbReference>
<dbReference type="Pfam" id="PF02566">
    <property type="entry name" value="OsmC"/>
    <property type="match status" value="1"/>
</dbReference>
<evidence type="ECO:0000313" key="2">
    <source>
        <dbReference type="Proteomes" id="UP001519535"/>
    </source>
</evidence>
<gene>
    <name evidence="1" type="ORF">KIH27_08740</name>
</gene>
<dbReference type="InterPro" id="IPR052707">
    <property type="entry name" value="OsmC_Ohr_Peroxiredoxin"/>
</dbReference>
<dbReference type="PANTHER" id="PTHR42830">
    <property type="entry name" value="OSMOTICALLY INDUCIBLE FAMILY PROTEIN"/>
    <property type="match status" value="1"/>
</dbReference>
<dbReference type="InterPro" id="IPR015946">
    <property type="entry name" value="KH_dom-like_a/b"/>
</dbReference>
<dbReference type="InterPro" id="IPR036102">
    <property type="entry name" value="OsmC/Ohrsf"/>
</dbReference>
<dbReference type="Proteomes" id="UP001519535">
    <property type="component" value="Unassembled WGS sequence"/>
</dbReference>
<keyword evidence="2" id="KW-1185">Reference proteome</keyword>
<proteinExistence type="predicted"/>
<comment type="caution">
    <text evidence="1">The sequence shown here is derived from an EMBL/GenBank/DDBJ whole genome shotgun (WGS) entry which is preliminary data.</text>
</comment>
<organism evidence="1 2">
    <name type="scientific">Mycolicibacter acidiphilus</name>
    <dbReference type="NCBI Taxonomy" id="2835306"/>
    <lineage>
        <taxon>Bacteria</taxon>
        <taxon>Bacillati</taxon>
        <taxon>Actinomycetota</taxon>
        <taxon>Actinomycetes</taxon>
        <taxon>Mycobacteriales</taxon>
        <taxon>Mycobacteriaceae</taxon>
        <taxon>Mycolicibacter</taxon>
    </lineage>
</organism>
<evidence type="ECO:0000313" key="1">
    <source>
        <dbReference type="EMBL" id="MBS9533670.1"/>
    </source>
</evidence>
<reference evidence="1 2" key="1">
    <citation type="submission" date="2021-05" db="EMBL/GenBank/DDBJ databases">
        <title>Mycobacterium acidophilum sp. nov., an extremely acid-tolerant member of the genus Mycobacterium.</title>
        <authorList>
            <person name="Xia J."/>
        </authorList>
    </citation>
    <scope>NUCLEOTIDE SEQUENCE [LARGE SCALE GENOMIC DNA]</scope>
    <source>
        <strain evidence="1 2">M1</strain>
    </source>
</reference>
<accession>A0ABS5RH94</accession>
<protein>
    <submittedName>
        <fullName evidence="1">OsmC family protein</fullName>
    </submittedName>
</protein>
<name>A0ABS5RH94_9MYCO</name>
<dbReference type="EMBL" id="JAHCLR010000013">
    <property type="protein sequence ID" value="MBS9533670.1"/>
    <property type="molecule type" value="Genomic_DNA"/>
</dbReference>
<sequence length="158" mass="16941">MTREHRYADITVTWTGNTGSGTSSYRAYSRDHEIGGAGLPMIPGTADPVFRGDPARWNPEQLLIVSLSQCHLLWYLHFAAEAGVVVTAYRDQPTGVMSIGADGGGQFERVTLRPHVTIAAGGDAELAARLHAKVPAVCFIARSVNFAVEHAPTIVIEG</sequence>